<accession>A0A4Y4DLU5</accession>
<keyword evidence="3" id="KW-1185">Reference proteome</keyword>
<evidence type="ECO:0000259" key="1">
    <source>
        <dbReference type="Pfam" id="PF13223"/>
    </source>
</evidence>
<dbReference type="Gene3D" id="1.10.3210.10">
    <property type="entry name" value="Hypothetical protein af1432"/>
    <property type="match status" value="1"/>
</dbReference>
<protein>
    <recommendedName>
        <fullName evidence="1">DUF4031 domain-containing protein</fullName>
    </recommendedName>
</protein>
<dbReference type="Pfam" id="PF13223">
    <property type="entry name" value="DUF4031"/>
    <property type="match status" value="1"/>
</dbReference>
<dbReference type="AlphaFoldDB" id="A0A4Y4DLU5"/>
<name>A0A4Y4DLU5_GLUUR</name>
<evidence type="ECO:0000313" key="3">
    <source>
        <dbReference type="Proteomes" id="UP000316612"/>
    </source>
</evidence>
<dbReference type="EMBL" id="BJNY01000005">
    <property type="protein sequence ID" value="GED05587.1"/>
    <property type="molecule type" value="Genomic_DNA"/>
</dbReference>
<proteinExistence type="predicted"/>
<dbReference type="PANTHER" id="PTHR21174">
    <property type="match status" value="1"/>
</dbReference>
<dbReference type="PANTHER" id="PTHR21174:SF0">
    <property type="entry name" value="HD PHOSPHOHYDROLASE FAMILY PROTEIN-RELATED"/>
    <property type="match status" value="1"/>
</dbReference>
<dbReference type="SUPFAM" id="SSF109604">
    <property type="entry name" value="HD-domain/PDEase-like"/>
    <property type="match status" value="1"/>
</dbReference>
<feature type="domain" description="DUF4031" evidence="1">
    <location>
        <begin position="14"/>
        <end position="87"/>
    </location>
</feature>
<comment type="caution">
    <text evidence="2">The sequence shown here is derived from an EMBL/GenBank/DDBJ whole genome shotgun (WGS) entry which is preliminary data.</text>
</comment>
<sequence>MDCLETRTLVLMGILIDPPLWPAHGTFFSHLVSDTSLAELHDFAAVQGLPQRAFDRDHYDVPRERYAQLVADGALEVTANELVKALISSGLRVPAKYRPEKLNVILARRWARTMPPEPALGRQLLSLWSQEHRHYHDRVHLLSTLEAIDWLSKGLVNGQELMLLQLAAWFHDAVYEATAEDEAKSAILARERLNGILSEEAVAKVSQLILLTAGHNPQESDKLGRIFCDADLEVLARPAPAYQRYADAIYCEYAHYAKTDLAKGRIRILGSLLDKPAIYSTERGAERWEAAARANLSAEIDLLKTWL</sequence>
<reference evidence="2 3" key="1">
    <citation type="submission" date="2019-06" db="EMBL/GenBank/DDBJ databases">
        <title>Whole genome shotgun sequence of Glutamicibacter uratoxydans NBRC 15515.</title>
        <authorList>
            <person name="Hosoyama A."/>
            <person name="Uohara A."/>
            <person name="Ohji S."/>
            <person name="Ichikawa N."/>
        </authorList>
    </citation>
    <scope>NUCLEOTIDE SEQUENCE [LARGE SCALE GENOMIC DNA]</scope>
    <source>
        <strain evidence="2 3">NBRC 15515</strain>
    </source>
</reference>
<dbReference type="Proteomes" id="UP000316612">
    <property type="component" value="Unassembled WGS sequence"/>
</dbReference>
<organism evidence="2 3">
    <name type="scientific">Glutamicibacter uratoxydans</name>
    <name type="common">Arthrobacter uratoxydans</name>
    <dbReference type="NCBI Taxonomy" id="43667"/>
    <lineage>
        <taxon>Bacteria</taxon>
        <taxon>Bacillati</taxon>
        <taxon>Actinomycetota</taxon>
        <taxon>Actinomycetes</taxon>
        <taxon>Micrococcales</taxon>
        <taxon>Micrococcaceae</taxon>
        <taxon>Glutamicibacter</taxon>
    </lineage>
</organism>
<evidence type="ECO:0000313" key="2">
    <source>
        <dbReference type="EMBL" id="GED05587.1"/>
    </source>
</evidence>
<gene>
    <name evidence="2" type="ORF">AUR04nite_11190</name>
</gene>
<dbReference type="InterPro" id="IPR009218">
    <property type="entry name" value="HD_phosphohydro"/>
</dbReference>
<dbReference type="InterPro" id="IPR025109">
    <property type="entry name" value="DUF4031"/>
</dbReference>